<evidence type="ECO:0000256" key="1">
    <source>
        <dbReference type="ARBA" id="ARBA00009156"/>
    </source>
</evidence>
<dbReference type="PIRSF" id="PIRSF000538">
    <property type="entry name" value="GlpK"/>
    <property type="match status" value="1"/>
</dbReference>
<keyword evidence="2" id="KW-0119">Carbohydrate metabolism</keyword>
<dbReference type="OrthoDB" id="9782710at2"/>
<dbReference type="SUPFAM" id="SSF53067">
    <property type="entry name" value="Actin-like ATPase domain"/>
    <property type="match status" value="2"/>
</dbReference>
<sequence>MTDTPLLLGVDLGTTSVKAVVFTHAGRAAAVGRHATPWTVTADGAETSAEGLRDATFAAIRSALDHAPAGRIAGIGIASFAEAGVLLDAAGESLAPVIAWYDRRDTRELAELSDRFGGEFSTMTGLPLAQQWSLTKSRWLGRHHPEAVARARLRLNMGDWIAHALGGRAASEPSLASRTGWLALAERAPWPAALEYAGVAAEWVPELADAGTDLGAVQAGIHPRLTGARIAVAGHDHQAAAVGAGAWHSGDTLDSCGTAEALVRTADPGLSSETVARLTAGGVTVGWHALPGQWCLLGASEGGRALGTLLAALEVQDLTAGIDARARALHASPRATTLPSVGSDTSAADIRARAAAARDTADDGAAAAALWRGSVERVTGEARELADLMATAAGPSKRMLAVGGWTASAALVDAKRRQLGRVELPEIEEAGARGAALFAGVAAGMWDRVANSEF</sequence>
<evidence type="ECO:0000256" key="3">
    <source>
        <dbReference type="ARBA" id="ARBA00022679"/>
    </source>
</evidence>
<proteinExistence type="inferred from homology"/>
<dbReference type="PANTHER" id="PTHR43095:SF5">
    <property type="entry name" value="XYLULOSE KINASE"/>
    <property type="match status" value="1"/>
</dbReference>
<keyword evidence="7" id="KW-1185">Reference proteome</keyword>
<dbReference type="InterPro" id="IPR050406">
    <property type="entry name" value="FGGY_Carb_Kinase"/>
</dbReference>
<dbReference type="InterPro" id="IPR000577">
    <property type="entry name" value="Carb_kinase_FGGY"/>
</dbReference>
<dbReference type="InterPro" id="IPR043129">
    <property type="entry name" value="ATPase_NBD"/>
</dbReference>
<feature type="domain" description="Carbohydrate kinase FGGY N-terminal" evidence="5">
    <location>
        <begin position="7"/>
        <end position="243"/>
    </location>
</feature>
<dbReference type="EMBL" id="SHKI01000003">
    <property type="protein sequence ID" value="RZT66833.1"/>
    <property type="molecule type" value="Genomic_DNA"/>
</dbReference>
<dbReference type="Gene3D" id="3.30.420.40">
    <property type="match status" value="2"/>
</dbReference>
<keyword evidence="2" id="KW-0859">Xylose metabolism</keyword>
<dbReference type="GO" id="GO:0016301">
    <property type="term" value="F:kinase activity"/>
    <property type="evidence" value="ECO:0007669"/>
    <property type="project" value="UniProtKB-KW"/>
</dbReference>
<evidence type="ECO:0000256" key="2">
    <source>
        <dbReference type="ARBA" id="ARBA00022629"/>
    </source>
</evidence>
<dbReference type="AlphaFoldDB" id="A0A4Q7U0R9"/>
<dbReference type="InterPro" id="IPR018484">
    <property type="entry name" value="FGGY_N"/>
</dbReference>
<dbReference type="PANTHER" id="PTHR43095">
    <property type="entry name" value="SUGAR KINASE"/>
    <property type="match status" value="1"/>
</dbReference>
<gene>
    <name evidence="6" type="ORF">EV139_0960</name>
</gene>
<dbReference type="Pfam" id="PF00370">
    <property type="entry name" value="FGGY_N"/>
    <property type="match status" value="1"/>
</dbReference>
<comment type="similarity">
    <text evidence="1">Belongs to the FGGY kinase family.</text>
</comment>
<evidence type="ECO:0000256" key="4">
    <source>
        <dbReference type="ARBA" id="ARBA00022777"/>
    </source>
</evidence>
<dbReference type="Proteomes" id="UP000291832">
    <property type="component" value="Unassembled WGS sequence"/>
</dbReference>
<evidence type="ECO:0000259" key="5">
    <source>
        <dbReference type="Pfam" id="PF00370"/>
    </source>
</evidence>
<name>A0A4Q7U0R9_9MICO</name>
<dbReference type="CDD" id="cd07773">
    <property type="entry name" value="ASKHA_NBD_FGGY_FK"/>
    <property type="match status" value="1"/>
</dbReference>
<keyword evidence="3" id="KW-0808">Transferase</keyword>
<protein>
    <submittedName>
        <fullName evidence="6">Sugar (Pentulose or hexulose) kinase</fullName>
    </submittedName>
</protein>
<organism evidence="6 7">
    <name type="scientific">Leucobacter luti</name>
    <dbReference type="NCBI Taxonomy" id="340320"/>
    <lineage>
        <taxon>Bacteria</taxon>
        <taxon>Bacillati</taxon>
        <taxon>Actinomycetota</taxon>
        <taxon>Actinomycetes</taxon>
        <taxon>Micrococcales</taxon>
        <taxon>Microbacteriaceae</taxon>
        <taxon>Leucobacter</taxon>
    </lineage>
</organism>
<comment type="caution">
    <text evidence="6">The sequence shown here is derived from an EMBL/GenBank/DDBJ whole genome shotgun (WGS) entry which is preliminary data.</text>
</comment>
<dbReference type="GO" id="GO:0042732">
    <property type="term" value="P:D-xylose metabolic process"/>
    <property type="evidence" value="ECO:0007669"/>
    <property type="project" value="UniProtKB-KW"/>
</dbReference>
<accession>A0A4Q7U0R9</accession>
<evidence type="ECO:0000313" key="7">
    <source>
        <dbReference type="Proteomes" id="UP000291832"/>
    </source>
</evidence>
<reference evidence="6 7" key="1">
    <citation type="journal article" date="2015" name="Stand. Genomic Sci.">
        <title>Genomic Encyclopedia of Bacterial and Archaeal Type Strains, Phase III: the genomes of soil and plant-associated and newly described type strains.</title>
        <authorList>
            <person name="Whitman W.B."/>
            <person name="Woyke T."/>
            <person name="Klenk H.P."/>
            <person name="Zhou Y."/>
            <person name="Lilburn T.G."/>
            <person name="Beck B.J."/>
            <person name="De Vos P."/>
            <person name="Vandamme P."/>
            <person name="Eisen J.A."/>
            <person name="Garrity G."/>
            <person name="Hugenholtz P."/>
            <person name="Kyrpides N.C."/>
        </authorList>
    </citation>
    <scope>NUCLEOTIDE SEQUENCE [LARGE SCALE GENOMIC DNA]</scope>
    <source>
        <strain evidence="6 7">RF6</strain>
    </source>
</reference>
<keyword evidence="4 6" id="KW-0418">Kinase</keyword>
<evidence type="ECO:0000313" key="6">
    <source>
        <dbReference type="EMBL" id="RZT66833.1"/>
    </source>
</evidence>
<dbReference type="RefSeq" id="WP_157992994.1">
    <property type="nucleotide sequence ID" value="NZ_QYAG01000001.1"/>
</dbReference>